<proteinExistence type="predicted"/>
<name>A0A232FMX8_9HYME</name>
<gene>
    <name evidence="1" type="ORF">TSAR_014098</name>
</gene>
<dbReference type="Proteomes" id="UP000215335">
    <property type="component" value="Unassembled WGS sequence"/>
</dbReference>
<dbReference type="EMBL" id="NNAY01000022">
    <property type="protein sequence ID" value="OXU31870.1"/>
    <property type="molecule type" value="Genomic_DNA"/>
</dbReference>
<dbReference type="AlphaFoldDB" id="A0A232FMX8"/>
<organism evidence="1 2">
    <name type="scientific">Trichomalopsis sarcophagae</name>
    <dbReference type="NCBI Taxonomy" id="543379"/>
    <lineage>
        <taxon>Eukaryota</taxon>
        <taxon>Metazoa</taxon>
        <taxon>Ecdysozoa</taxon>
        <taxon>Arthropoda</taxon>
        <taxon>Hexapoda</taxon>
        <taxon>Insecta</taxon>
        <taxon>Pterygota</taxon>
        <taxon>Neoptera</taxon>
        <taxon>Endopterygota</taxon>
        <taxon>Hymenoptera</taxon>
        <taxon>Apocrita</taxon>
        <taxon>Proctotrupomorpha</taxon>
        <taxon>Chalcidoidea</taxon>
        <taxon>Pteromalidae</taxon>
        <taxon>Pteromalinae</taxon>
        <taxon>Trichomalopsis</taxon>
    </lineage>
</organism>
<sequence length="118" mass="13561">MLVKAIIALEWGEKIRDSASSTCSATEFSIEFYRVSPKKKSRVMYYCDRFSIDFRKIRGTTTTTTSSHSFVYGVVNIHSLDFTRTLAHLCNVQRLSRRVTRSPSYQLTLFPVSHTVVQ</sequence>
<evidence type="ECO:0000313" key="2">
    <source>
        <dbReference type="Proteomes" id="UP000215335"/>
    </source>
</evidence>
<protein>
    <submittedName>
        <fullName evidence="1">Uncharacterized protein</fullName>
    </submittedName>
</protein>
<evidence type="ECO:0000313" key="1">
    <source>
        <dbReference type="EMBL" id="OXU31870.1"/>
    </source>
</evidence>
<accession>A0A232FMX8</accession>
<reference evidence="1 2" key="1">
    <citation type="journal article" date="2017" name="Curr. Biol.">
        <title>The Evolution of Venom by Co-option of Single-Copy Genes.</title>
        <authorList>
            <person name="Martinson E.O."/>
            <person name="Mrinalini"/>
            <person name="Kelkar Y.D."/>
            <person name="Chang C.H."/>
            <person name="Werren J.H."/>
        </authorList>
    </citation>
    <scope>NUCLEOTIDE SEQUENCE [LARGE SCALE GENOMIC DNA]</scope>
    <source>
        <strain evidence="1 2">Alberta</strain>
        <tissue evidence="1">Whole body</tissue>
    </source>
</reference>
<keyword evidence="2" id="KW-1185">Reference proteome</keyword>
<comment type="caution">
    <text evidence="1">The sequence shown here is derived from an EMBL/GenBank/DDBJ whole genome shotgun (WGS) entry which is preliminary data.</text>
</comment>